<dbReference type="OrthoDB" id="682412at2759"/>
<dbReference type="EnsemblPlants" id="TraesCS1A02G063800.1">
    <property type="protein sequence ID" value="TraesCS1A02G063800.1.cds1"/>
    <property type="gene ID" value="TraesCS1A02G063800"/>
</dbReference>
<accession>A0A3B5XUZ8</accession>
<proteinExistence type="predicted"/>
<dbReference type="Proteomes" id="UP000019116">
    <property type="component" value="Chromosome 1A"/>
</dbReference>
<sequence length="89" mass="10308">MHHISTTIWQTRTSVKDWWNSNLQIRLGSPKALSSLMMLISWEIWTERNARVFRNTAIPSMVLICKIKEEVSLWAVAGAKHMSAVMPRE</sequence>
<keyword evidence="2" id="KW-1185">Reference proteome</keyword>
<organism evidence="1">
    <name type="scientific">Triticum aestivum</name>
    <name type="common">Wheat</name>
    <dbReference type="NCBI Taxonomy" id="4565"/>
    <lineage>
        <taxon>Eukaryota</taxon>
        <taxon>Viridiplantae</taxon>
        <taxon>Streptophyta</taxon>
        <taxon>Embryophyta</taxon>
        <taxon>Tracheophyta</taxon>
        <taxon>Spermatophyta</taxon>
        <taxon>Magnoliopsida</taxon>
        <taxon>Liliopsida</taxon>
        <taxon>Poales</taxon>
        <taxon>Poaceae</taxon>
        <taxon>BOP clade</taxon>
        <taxon>Pooideae</taxon>
        <taxon>Triticodae</taxon>
        <taxon>Triticeae</taxon>
        <taxon>Triticinae</taxon>
        <taxon>Triticum</taxon>
    </lineage>
</organism>
<evidence type="ECO:0000313" key="2">
    <source>
        <dbReference type="Proteomes" id="UP000019116"/>
    </source>
</evidence>
<reference evidence="1" key="2">
    <citation type="submission" date="2018-10" db="UniProtKB">
        <authorList>
            <consortium name="EnsemblPlants"/>
        </authorList>
    </citation>
    <scope>IDENTIFICATION</scope>
</reference>
<name>A0A3B5XUZ8_WHEAT</name>
<dbReference type="AlphaFoldDB" id="A0A3B5XUZ8"/>
<dbReference type="Gramene" id="TraesCS1A03G0155400.1">
    <property type="protein sequence ID" value="TraesCS1A03G0155400.1.CDS1"/>
    <property type="gene ID" value="TraesCS1A03G0155400"/>
</dbReference>
<evidence type="ECO:0000313" key="1">
    <source>
        <dbReference type="EnsemblPlants" id="TraesCS1A02G063800.1.cds1"/>
    </source>
</evidence>
<dbReference type="Gramene" id="TraesCS1A02G063800.1">
    <property type="protein sequence ID" value="TraesCS1A02G063800.1.cds1"/>
    <property type="gene ID" value="TraesCS1A02G063800"/>
</dbReference>
<reference evidence="1" key="1">
    <citation type="submission" date="2018-08" db="EMBL/GenBank/DDBJ databases">
        <authorList>
            <person name="Rossello M."/>
        </authorList>
    </citation>
    <scope>NUCLEOTIDE SEQUENCE [LARGE SCALE GENOMIC DNA]</scope>
    <source>
        <strain evidence="1">cv. Chinese Spring</strain>
    </source>
</reference>
<protein>
    <submittedName>
        <fullName evidence="1">Uncharacterized protein</fullName>
    </submittedName>
</protein>